<dbReference type="STRING" id="405564.SAMN04487905_1223"/>
<dbReference type="EMBL" id="FNJR01000022">
    <property type="protein sequence ID" value="SDP96840.1"/>
    <property type="molecule type" value="Genomic_DNA"/>
</dbReference>
<protein>
    <submittedName>
        <fullName evidence="8">Subtilase family protein</fullName>
    </submittedName>
</protein>
<keyword evidence="9" id="KW-1185">Reference proteome</keyword>
<dbReference type="AlphaFoldDB" id="A0A1H0X1V7"/>
<keyword evidence="2" id="KW-0645">Protease</keyword>
<accession>A0A1H0X1V7</accession>
<dbReference type="GO" id="GO:0004252">
    <property type="term" value="F:serine-type endopeptidase activity"/>
    <property type="evidence" value="ECO:0007669"/>
    <property type="project" value="InterPro"/>
</dbReference>
<dbReference type="InterPro" id="IPR022398">
    <property type="entry name" value="Peptidase_S8_His-AS"/>
</dbReference>
<keyword evidence="3" id="KW-0378">Hydrolase</keyword>
<dbReference type="PANTHER" id="PTHR43806">
    <property type="entry name" value="PEPTIDASE S8"/>
    <property type="match status" value="1"/>
</dbReference>
<sequence length="210" mass="22562">MEYRKISPSLVRAYDTYLESGWEGLSSRADRQGLAGFIAPPDAAQSARVVVNLLCSENADLTDLIDVDIDEGGQRVRTATLPLDALERLSEHPHVEWISQDEHVELHLDVAAGKVGLPDYRTRTNISGKGVIIGIVDTGIDATHADFTGRVQRIWDQTVSGNGVPEGKYGREYTGSDVTKSQDTDGHGTQVAGVAAGAALPTAVLPTRRT</sequence>
<keyword evidence="4" id="KW-0720">Serine protease</keyword>
<dbReference type="PROSITE" id="PS00136">
    <property type="entry name" value="SUBTILASE_ASP"/>
    <property type="match status" value="1"/>
</dbReference>
<dbReference type="Pfam" id="PF00082">
    <property type="entry name" value="Peptidase_S8"/>
    <property type="match status" value="1"/>
</dbReference>
<feature type="region of interest" description="Disordered" evidence="6">
    <location>
        <begin position="159"/>
        <end position="186"/>
    </location>
</feature>
<evidence type="ECO:0000256" key="4">
    <source>
        <dbReference type="ARBA" id="ARBA00022825"/>
    </source>
</evidence>
<dbReference type="InterPro" id="IPR023827">
    <property type="entry name" value="Peptidase_S8_Asp-AS"/>
</dbReference>
<dbReference type="SUPFAM" id="SSF52743">
    <property type="entry name" value="Subtilisin-like"/>
    <property type="match status" value="1"/>
</dbReference>
<evidence type="ECO:0000259" key="7">
    <source>
        <dbReference type="Pfam" id="PF00082"/>
    </source>
</evidence>
<comment type="caution">
    <text evidence="5">Lacks conserved residue(s) required for the propagation of feature annotation.</text>
</comment>
<dbReference type="InterPro" id="IPR036852">
    <property type="entry name" value="Peptidase_S8/S53_dom_sf"/>
</dbReference>
<evidence type="ECO:0000256" key="2">
    <source>
        <dbReference type="ARBA" id="ARBA00022670"/>
    </source>
</evidence>
<gene>
    <name evidence="8" type="ORF">SAMN04487905_1223</name>
</gene>
<dbReference type="InterPro" id="IPR015500">
    <property type="entry name" value="Peptidase_S8_subtilisin-rel"/>
</dbReference>
<dbReference type="GO" id="GO:0006508">
    <property type="term" value="P:proteolysis"/>
    <property type="evidence" value="ECO:0007669"/>
    <property type="project" value="UniProtKB-KW"/>
</dbReference>
<dbReference type="PANTHER" id="PTHR43806:SF11">
    <property type="entry name" value="CEREVISIN-RELATED"/>
    <property type="match status" value="1"/>
</dbReference>
<evidence type="ECO:0000256" key="6">
    <source>
        <dbReference type="SAM" id="MobiDB-lite"/>
    </source>
</evidence>
<evidence type="ECO:0000256" key="5">
    <source>
        <dbReference type="PROSITE-ProRule" id="PRU01240"/>
    </source>
</evidence>
<name>A0A1H0X1V7_9ACTN</name>
<organism evidence="8 9">
    <name type="scientific">Actinopolyspora xinjiangensis</name>
    <dbReference type="NCBI Taxonomy" id="405564"/>
    <lineage>
        <taxon>Bacteria</taxon>
        <taxon>Bacillati</taxon>
        <taxon>Actinomycetota</taxon>
        <taxon>Actinomycetes</taxon>
        <taxon>Actinopolysporales</taxon>
        <taxon>Actinopolysporaceae</taxon>
        <taxon>Actinopolyspora</taxon>
    </lineage>
</organism>
<dbReference type="Gene3D" id="3.40.50.200">
    <property type="entry name" value="Peptidase S8/S53 domain"/>
    <property type="match status" value="1"/>
</dbReference>
<feature type="domain" description="Peptidase S8/S53" evidence="7">
    <location>
        <begin position="128"/>
        <end position="199"/>
    </location>
</feature>
<comment type="similarity">
    <text evidence="1 5">Belongs to the peptidase S8 family.</text>
</comment>
<reference evidence="9" key="1">
    <citation type="submission" date="2016-10" db="EMBL/GenBank/DDBJ databases">
        <authorList>
            <person name="Varghese N."/>
            <person name="Submissions S."/>
        </authorList>
    </citation>
    <scope>NUCLEOTIDE SEQUENCE [LARGE SCALE GENOMIC DNA]</scope>
    <source>
        <strain evidence="9">DSM 46732</strain>
    </source>
</reference>
<evidence type="ECO:0000313" key="9">
    <source>
        <dbReference type="Proteomes" id="UP000199497"/>
    </source>
</evidence>
<proteinExistence type="inferred from homology"/>
<evidence type="ECO:0000256" key="1">
    <source>
        <dbReference type="ARBA" id="ARBA00011073"/>
    </source>
</evidence>
<evidence type="ECO:0000256" key="3">
    <source>
        <dbReference type="ARBA" id="ARBA00022801"/>
    </source>
</evidence>
<evidence type="ECO:0000313" key="8">
    <source>
        <dbReference type="EMBL" id="SDP96840.1"/>
    </source>
</evidence>
<dbReference type="Proteomes" id="UP000199497">
    <property type="component" value="Unassembled WGS sequence"/>
</dbReference>
<dbReference type="PRINTS" id="PR00723">
    <property type="entry name" value="SUBTILISIN"/>
</dbReference>
<dbReference type="PROSITE" id="PS00137">
    <property type="entry name" value="SUBTILASE_HIS"/>
    <property type="match status" value="1"/>
</dbReference>
<dbReference type="RefSeq" id="WP_170837634.1">
    <property type="nucleotide sequence ID" value="NZ_FNJR01000022.1"/>
</dbReference>
<dbReference type="InterPro" id="IPR000209">
    <property type="entry name" value="Peptidase_S8/S53_dom"/>
</dbReference>
<dbReference type="PROSITE" id="PS51892">
    <property type="entry name" value="SUBTILASE"/>
    <property type="match status" value="1"/>
</dbReference>
<dbReference type="InterPro" id="IPR050131">
    <property type="entry name" value="Peptidase_S8_subtilisin-like"/>
</dbReference>